<feature type="non-terminal residue" evidence="10">
    <location>
        <position position="69"/>
    </location>
</feature>
<evidence type="ECO:0000259" key="9">
    <source>
        <dbReference type="PROSITE" id="PS50876"/>
    </source>
</evidence>
<dbReference type="GO" id="GO:0008270">
    <property type="term" value="F:zinc ion binding"/>
    <property type="evidence" value="ECO:0007669"/>
    <property type="project" value="UniProtKB-KW"/>
</dbReference>
<dbReference type="PROSITE" id="PS50876">
    <property type="entry name" value="ZF_INTEGRASE"/>
    <property type="match status" value="1"/>
</dbReference>
<keyword evidence="8" id="KW-0862">Zinc</keyword>
<gene>
    <name evidence="10" type="primary">Ervk19_5</name>
    <name evidence="10" type="ORF">AEGCAU_R15333</name>
</gene>
<evidence type="ECO:0000256" key="1">
    <source>
        <dbReference type="ARBA" id="ARBA00022679"/>
    </source>
</evidence>
<feature type="domain" description="Integrase-type" evidence="9">
    <location>
        <begin position="1"/>
        <end position="42"/>
    </location>
</feature>
<evidence type="ECO:0000313" key="11">
    <source>
        <dbReference type="Proteomes" id="UP000628412"/>
    </source>
</evidence>
<keyword evidence="11" id="KW-1185">Reference proteome</keyword>
<dbReference type="GO" id="GO:0016787">
    <property type="term" value="F:hydrolase activity"/>
    <property type="evidence" value="ECO:0007669"/>
    <property type="project" value="UniProtKB-KW"/>
</dbReference>
<dbReference type="EMBL" id="WEIU01017481">
    <property type="protein sequence ID" value="NWH92308.1"/>
    <property type="molecule type" value="Genomic_DNA"/>
</dbReference>
<organism evidence="10 11">
    <name type="scientific">Aegithalos caudatus</name>
    <name type="common">Long-tailed tit</name>
    <name type="synonym">Acredula caudata</name>
    <dbReference type="NCBI Taxonomy" id="73327"/>
    <lineage>
        <taxon>Eukaryota</taxon>
        <taxon>Metazoa</taxon>
        <taxon>Chordata</taxon>
        <taxon>Craniata</taxon>
        <taxon>Vertebrata</taxon>
        <taxon>Euteleostomi</taxon>
        <taxon>Archelosauria</taxon>
        <taxon>Archosauria</taxon>
        <taxon>Dinosauria</taxon>
        <taxon>Saurischia</taxon>
        <taxon>Theropoda</taxon>
        <taxon>Coelurosauria</taxon>
        <taxon>Aves</taxon>
        <taxon>Neognathae</taxon>
        <taxon>Neoaves</taxon>
        <taxon>Telluraves</taxon>
        <taxon>Australaves</taxon>
        <taxon>Passeriformes</taxon>
        <taxon>Sylvioidea</taxon>
        <taxon>Aegithalidae</taxon>
        <taxon>Aegithalos</taxon>
    </lineage>
</organism>
<keyword evidence="2" id="KW-0548">Nucleotidyltransferase</keyword>
<evidence type="ECO:0000256" key="4">
    <source>
        <dbReference type="ARBA" id="ARBA00022723"/>
    </source>
</evidence>
<dbReference type="PANTHER" id="PTHR41694:SF3">
    <property type="entry name" value="RNA-DIRECTED DNA POLYMERASE-RELATED"/>
    <property type="match status" value="1"/>
</dbReference>
<keyword evidence="3" id="KW-0540">Nuclease</keyword>
<evidence type="ECO:0000256" key="5">
    <source>
        <dbReference type="ARBA" id="ARBA00022759"/>
    </source>
</evidence>
<dbReference type="InterPro" id="IPR003308">
    <property type="entry name" value="Integrase_Zn-bd_dom_N"/>
</dbReference>
<keyword evidence="8" id="KW-0863">Zinc-finger</keyword>
<dbReference type="GO" id="GO:0004519">
    <property type="term" value="F:endonuclease activity"/>
    <property type="evidence" value="ECO:0007669"/>
    <property type="project" value="UniProtKB-KW"/>
</dbReference>
<keyword evidence="5" id="KW-0255">Endonuclease</keyword>
<dbReference type="InterPro" id="IPR017856">
    <property type="entry name" value="Integrase-like_N"/>
</dbReference>
<proteinExistence type="predicted"/>
<keyword evidence="1" id="KW-0808">Transferase</keyword>
<dbReference type="GO" id="GO:0035613">
    <property type="term" value="F:RNA stem-loop binding"/>
    <property type="evidence" value="ECO:0007669"/>
    <property type="project" value="TreeGrafter"/>
</dbReference>
<keyword evidence="7" id="KW-0695">RNA-directed DNA polymerase</keyword>
<evidence type="ECO:0000256" key="3">
    <source>
        <dbReference type="ARBA" id="ARBA00022722"/>
    </source>
</evidence>
<comment type="caution">
    <text evidence="10">The sequence shown here is derived from an EMBL/GenBank/DDBJ whole genome shotgun (WGS) entry which is preliminary data.</text>
</comment>
<dbReference type="Gene3D" id="1.10.10.200">
    <property type="match status" value="1"/>
</dbReference>
<reference evidence="10" key="1">
    <citation type="submission" date="2019-10" db="EMBL/GenBank/DDBJ databases">
        <title>Bird 10,000 Genomes (B10K) Project - Family phase.</title>
        <authorList>
            <person name="Zhang G."/>
        </authorList>
    </citation>
    <scope>NUCLEOTIDE SEQUENCE</scope>
    <source>
        <strain evidence="10">B10K-DU-002-10</strain>
        <tissue evidence="10">Muscle</tissue>
    </source>
</reference>
<evidence type="ECO:0000256" key="8">
    <source>
        <dbReference type="PROSITE-ProRule" id="PRU00450"/>
    </source>
</evidence>
<dbReference type="SUPFAM" id="SSF46919">
    <property type="entry name" value="N-terminal Zn binding domain of HIV integrase"/>
    <property type="match status" value="1"/>
</dbReference>
<evidence type="ECO:0000256" key="6">
    <source>
        <dbReference type="ARBA" id="ARBA00022801"/>
    </source>
</evidence>
<name>A0A850Y919_AEGCA</name>
<dbReference type="AlphaFoldDB" id="A0A850Y919"/>
<dbReference type="Pfam" id="PF02022">
    <property type="entry name" value="Integrase_Zn"/>
    <property type="match status" value="1"/>
</dbReference>
<evidence type="ECO:0000256" key="7">
    <source>
        <dbReference type="ARBA" id="ARBA00022918"/>
    </source>
</evidence>
<keyword evidence="6" id="KW-0378">Hydrolase</keyword>
<sequence length="69" mass="7831">HTLEQAKLSHQFNHQNVPALMRMFPLSQEQATAIMASCPQCQSYQVPFTHPGVNPRGLHSCQLWQTDIT</sequence>
<evidence type="ECO:0000256" key="2">
    <source>
        <dbReference type="ARBA" id="ARBA00022695"/>
    </source>
</evidence>
<keyword evidence="4" id="KW-0479">Metal-binding</keyword>
<dbReference type="GO" id="GO:0003964">
    <property type="term" value="F:RNA-directed DNA polymerase activity"/>
    <property type="evidence" value="ECO:0007669"/>
    <property type="project" value="UniProtKB-KW"/>
</dbReference>
<feature type="non-terminal residue" evidence="10">
    <location>
        <position position="1"/>
    </location>
</feature>
<evidence type="ECO:0000313" key="10">
    <source>
        <dbReference type="EMBL" id="NWH92308.1"/>
    </source>
</evidence>
<dbReference type="Proteomes" id="UP000628412">
    <property type="component" value="Unassembled WGS sequence"/>
</dbReference>
<protein>
    <submittedName>
        <fullName evidence="10">POK19 protein</fullName>
    </submittedName>
</protein>
<accession>A0A850Y919</accession>
<dbReference type="PANTHER" id="PTHR41694">
    <property type="entry name" value="ENDOGENOUS RETROVIRUS GROUP K MEMBER POL PROTEIN"/>
    <property type="match status" value="1"/>
</dbReference>